<dbReference type="SUPFAM" id="SSF51735">
    <property type="entry name" value="NAD(P)-binding Rossmann-fold domains"/>
    <property type="match status" value="1"/>
</dbReference>
<dbReference type="InterPro" id="IPR057326">
    <property type="entry name" value="KR_dom"/>
</dbReference>
<evidence type="ECO:0000259" key="3">
    <source>
        <dbReference type="SMART" id="SM00822"/>
    </source>
</evidence>
<dbReference type="Pfam" id="PF00106">
    <property type="entry name" value="adh_short"/>
    <property type="match status" value="1"/>
</dbReference>
<evidence type="ECO:0000256" key="1">
    <source>
        <dbReference type="ARBA" id="ARBA00006484"/>
    </source>
</evidence>
<evidence type="ECO:0000256" key="2">
    <source>
        <dbReference type="ARBA" id="ARBA00023002"/>
    </source>
</evidence>
<keyword evidence="2" id="KW-0560">Oxidoreductase</keyword>
<comment type="similarity">
    <text evidence="1">Belongs to the short-chain dehydrogenases/reductases (SDR) family.</text>
</comment>
<dbReference type="GO" id="GO:0016020">
    <property type="term" value="C:membrane"/>
    <property type="evidence" value="ECO:0007669"/>
    <property type="project" value="TreeGrafter"/>
</dbReference>
<dbReference type="Gene3D" id="3.40.50.720">
    <property type="entry name" value="NAD(P)-binding Rossmann-like Domain"/>
    <property type="match status" value="1"/>
</dbReference>
<dbReference type="PANTHER" id="PTHR44196">
    <property type="entry name" value="DEHYDROGENASE/REDUCTASE SDR FAMILY MEMBER 7B"/>
    <property type="match status" value="1"/>
</dbReference>
<organism evidence="4">
    <name type="scientific">freshwater metagenome</name>
    <dbReference type="NCBI Taxonomy" id="449393"/>
    <lineage>
        <taxon>unclassified sequences</taxon>
        <taxon>metagenomes</taxon>
        <taxon>ecological metagenomes</taxon>
    </lineage>
</organism>
<dbReference type="PANTHER" id="PTHR44196:SF2">
    <property type="entry name" value="SHORT-CHAIN DEHYDROGENASE-RELATED"/>
    <property type="match status" value="1"/>
</dbReference>
<dbReference type="PIRSF" id="PIRSF000126">
    <property type="entry name" value="11-beta-HSD1"/>
    <property type="match status" value="1"/>
</dbReference>
<dbReference type="AlphaFoldDB" id="A0A6J6YD23"/>
<evidence type="ECO:0000313" key="4">
    <source>
        <dbReference type="EMBL" id="CAB4805954.1"/>
    </source>
</evidence>
<dbReference type="InterPro" id="IPR002347">
    <property type="entry name" value="SDR_fam"/>
</dbReference>
<dbReference type="PROSITE" id="PS00061">
    <property type="entry name" value="ADH_SHORT"/>
    <property type="match status" value="1"/>
</dbReference>
<accession>A0A6J6YD23</accession>
<sequence>METYPFTSALVTGASSGIGEAMAHLLGQAGIPTVVVARRTDRLEELAKRYPSFEVLSADLNSAEGLAAVEQRILSVTSPIDLVVNNAGFGTSGLFHEIEPDRLHDEISLNVQALTRLSNAALRAMLPRGRGFLLNVSSVASFQSAPRLAVYAATKAYVTSLTESLHEEVRGTGVHVTALCPGLTKTEFQSVSSTEAYATSFPGFVWLKVDEVAAAGLADVAKGKALSVPGAIYKGLASIAGVTPRGLTRRLSSMVQRNPK</sequence>
<protein>
    <submittedName>
        <fullName evidence="4">Unannotated protein</fullName>
    </submittedName>
</protein>
<dbReference type="InterPro" id="IPR020904">
    <property type="entry name" value="Sc_DH/Rdtase_CS"/>
</dbReference>
<dbReference type="GO" id="GO:0016491">
    <property type="term" value="F:oxidoreductase activity"/>
    <property type="evidence" value="ECO:0007669"/>
    <property type="project" value="UniProtKB-KW"/>
</dbReference>
<name>A0A6J6YD23_9ZZZZ</name>
<dbReference type="PRINTS" id="PR00081">
    <property type="entry name" value="GDHRDH"/>
</dbReference>
<feature type="domain" description="Ketoreductase" evidence="3">
    <location>
        <begin position="7"/>
        <end position="180"/>
    </location>
</feature>
<dbReference type="InterPro" id="IPR036291">
    <property type="entry name" value="NAD(P)-bd_dom_sf"/>
</dbReference>
<dbReference type="CDD" id="cd05233">
    <property type="entry name" value="SDR_c"/>
    <property type="match status" value="1"/>
</dbReference>
<dbReference type="SMART" id="SM00822">
    <property type="entry name" value="PKS_KR"/>
    <property type="match status" value="1"/>
</dbReference>
<gene>
    <name evidence="4" type="ORF">UFOPK2992_01283</name>
</gene>
<reference evidence="4" key="1">
    <citation type="submission" date="2020-05" db="EMBL/GenBank/DDBJ databases">
        <authorList>
            <person name="Chiriac C."/>
            <person name="Salcher M."/>
            <person name="Ghai R."/>
            <person name="Kavagutti S V."/>
        </authorList>
    </citation>
    <scope>NUCLEOTIDE SEQUENCE</scope>
</reference>
<dbReference type="EMBL" id="CAFAAI010000230">
    <property type="protein sequence ID" value="CAB4805954.1"/>
    <property type="molecule type" value="Genomic_DNA"/>
</dbReference>
<proteinExistence type="inferred from homology"/>
<dbReference type="PRINTS" id="PR00080">
    <property type="entry name" value="SDRFAMILY"/>
</dbReference>